<sequence length="63" mass="7342">MRAKYPRATYVVDDVLDDNRTLYEGDLNGILSIDYLQDNKVLEVDESHAPDRIFIRIEEEAID</sequence>
<reference evidence="1" key="1">
    <citation type="submission" date="2023-04" db="EMBL/GenBank/DDBJ databases">
        <title>Bacteriophage Phass-1 Discovered in the Human Gut Virome - the Founding Member of the Proposed New Family Phassviridae.</title>
        <authorList>
            <person name="Tikunov A.Y."/>
            <person name="Morozova V.V."/>
            <person name="Chechushkov A.V."/>
            <person name="Tikunova N.V."/>
        </authorList>
    </citation>
    <scope>NUCLEOTIDE SEQUENCE</scope>
</reference>
<protein>
    <submittedName>
        <fullName evidence="1">Uncharacterized protein</fullName>
    </submittedName>
</protein>
<dbReference type="Proteomes" id="UP001237988">
    <property type="component" value="Segment"/>
</dbReference>
<organism evidence="1 2">
    <name type="scientific">Phage Phass-1</name>
    <dbReference type="NCBI Taxonomy" id="3043662"/>
    <lineage>
        <taxon>Viruses</taxon>
        <taxon>Duplodnaviria</taxon>
        <taxon>Heunggongvirae</taxon>
        <taxon>Uroviricota</taxon>
        <taxon>Caudoviricetes</taxon>
        <taxon>Caudoviricetes code 15 clade</taxon>
    </lineage>
</organism>
<evidence type="ECO:0000313" key="2">
    <source>
        <dbReference type="Proteomes" id="UP001237988"/>
    </source>
</evidence>
<proteinExistence type="predicted"/>
<name>A0AAF0LW64_9CAUD</name>
<dbReference type="EMBL" id="OQ749652">
    <property type="protein sequence ID" value="WIC39708.1"/>
    <property type="molecule type" value="Genomic_DNA"/>
</dbReference>
<evidence type="ECO:0000313" key="1">
    <source>
        <dbReference type="EMBL" id="WIC39708.1"/>
    </source>
</evidence>
<accession>A0AAF0LW64</accession>